<dbReference type="Proteomes" id="UP001275084">
    <property type="component" value="Unassembled WGS sequence"/>
</dbReference>
<evidence type="ECO:0000256" key="6">
    <source>
        <dbReference type="ARBA" id="ARBA00023242"/>
    </source>
</evidence>
<keyword evidence="2" id="KW-0862">Zinc</keyword>
<evidence type="ECO:0000256" key="1">
    <source>
        <dbReference type="ARBA" id="ARBA00022723"/>
    </source>
</evidence>
<dbReference type="InterPro" id="IPR051615">
    <property type="entry name" value="Transcr_Regulatory_Elem"/>
</dbReference>
<accession>A0AAJ0MFT4</accession>
<evidence type="ECO:0000256" key="3">
    <source>
        <dbReference type="ARBA" id="ARBA00023015"/>
    </source>
</evidence>
<dbReference type="GO" id="GO:0003677">
    <property type="term" value="F:DNA binding"/>
    <property type="evidence" value="ECO:0007669"/>
    <property type="project" value="UniProtKB-KW"/>
</dbReference>
<evidence type="ECO:0000256" key="2">
    <source>
        <dbReference type="ARBA" id="ARBA00022833"/>
    </source>
</evidence>
<dbReference type="EMBL" id="JAUIQD010000003">
    <property type="protein sequence ID" value="KAK3356773.1"/>
    <property type="molecule type" value="Genomic_DNA"/>
</dbReference>
<organism evidence="7 8">
    <name type="scientific">Lasiosphaeria hispida</name>
    <dbReference type="NCBI Taxonomy" id="260671"/>
    <lineage>
        <taxon>Eukaryota</taxon>
        <taxon>Fungi</taxon>
        <taxon>Dikarya</taxon>
        <taxon>Ascomycota</taxon>
        <taxon>Pezizomycotina</taxon>
        <taxon>Sordariomycetes</taxon>
        <taxon>Sordariomycetidae</taxon>
        <taxon>Sordariales</taxon>
        <taxon>Lasiosphaeriaceae</taxon>
        <taxon>Lasiosphaeria</taxon>
    </lineage>
</organism>
<gene>
    <name evidence="7" type="ORF">B0T25DRAFT_603333</name>
</gene>
<dbReference type="PANTHER" id="PTHR31313:SF4">
    <property type="entry name" value="CONIDIAL DEVELOPMENT PROTEIN FLUFFY"/>
    <property type="match status" value="1"/>
</dbReference>
<dbReference type="GO" id="GO:0046872">
    <property type="term" value="F:metal ion binding"/>
    <property type="evidence" value="ECO:0007669"/>
    <property type="project" value="UniProtKB-KW"/>
</dbReference>
<reference evidence="7" key="2">
    <citation type="submission" date="2023-06" db="EMBL/GenBank/DDBJ databases">
        <authorList>
            <consortium name="Lawrence Berkeley National Laboratory"/>
            <person name="Haridas S."/>
            <person name="Hensen N."/>
            <person name="Bonometti L."/>
            <person name="Westerberg I."/>
            <person name="Brannstrom I.O."/>
            <person name="Guillou S."/>
            <person name="Cros-Aarteil S."/>
            <person name="Calhoun S."/>
            <person name="Kuo A."/>
            <person name="Mondo S."/>
            <person name="Pangilinan J."/>
            <person name="Riley R."/>
            <person name="Labutti K."/>
            <person name="Andreopoulos B."/>
            <person name="Lipzen A."/>
            <person name="Chen C."/>
            <person name="Yanf M."/>
            <person name="Daum C."/>
            <person name="Ng V."/>
            <person name="Clum A."/>
            <person name="Steindorff A."/>
            <person name="Ohm R."/>
            <person name="Martin F."/>
            <person name="Silar P."/>
            <person name="Natvig D."/>
            <person name="Lalanne C."/>
            <person name="Gautier V."/>
            <person name="Ament-Velasquez S.L."/>
            <person name="Kruys A."/>
            <person name="Hutchinson M.I."/>
            <person name="Powell A.J."/>
            <person name="Barry K."/>
            <person name="Miller A.N."/>
            <person name="Grigoriev I.V."/>
            <person name="Debuchy R."/>
            <person name="Gladieux P."/>
            <person name="Thoren M.H."/>
            <person name="Johannesson H."/>
        </authorList>
    </citation>
    <scope>NUCLEOTIDE SEQUENCE</scope>
    <source>
        <strain evidence="7">CBS 955.72</strain>
    </source>
</reference>
<evidence type="ECO:0000256" key="4">
    <source>
        <dbReference type="ARBA" id="ARBA00023125"/>
    </source>
</evidence>
<evidence type="ECO:0000313" key="8">
    <source>
        <dbReference type="Proteomes" id="UP001275084"/>
    </source>
</evidence>
<evidence type="ECO:0000313" key="7">
    <source>
        <dbReference type="EMBL" id="KAK3356773.1"/>
    </source>
</evidence>
<comment type="caution">
    <text evidence="7">The sequence shown here is derived from an EMBL/GenBank/DDBJ whole genome shotgun (WGS) entry which is preliminary data.</text>
</comment>
<keyword evidence="5" id="KW-0804">Transcription</keyword>
<sequence length="331" mass="36755">MEAAVVSASLPAPTTDPEAASLPILRQRLVARFFAGSFSSLSLISQSQFLEDFREGNHRYCSESLVNAILGKACKLFNATSQLISRVNFGDAFLGEAKRLVLRLLTGRLEPNTGPLFMRLQLDSGDLGEDSPEVRVKRGIGLQMRFFAELQLCPHLARFVFEVTETVHTFSSYNFSKAMTAKDLEDAYDKCIEYYCQFTDSFASDMDSTFDLLFAQIRYHYCPLSLLRPLVKSTASLVDGATPRLRNNITPRLVYQQSSEAVIFLAGTYQTRYSPKHLPPQVSHALYGTQLSNFILASPAALSDAQYAVAAGSKAPGFRLINGIDVRFNQQ</sequence>
<name>A0AAJ0MFT4_9PEZI</name>
<evidence type="ECO:0000256" key="5">
    <source>
        <dbReference type="ARBA" id="ARBA00023163"/>
    </source>
</evidence>
<keyword evidence="4" id="KW-0238">DNA-binding</keyword>
<dbReference type="PANTHER" id="PTHR31313">
    <property type="entry name" value="TY1 ENHANCER ACTIVATOR"/>
    <property type="match status" value="1"/>
</dbReference>
<dbReference type="AlphaFoldDB" id="A0AAJ0MFT4"/>
<protein>
    <submittedName>
        <fullName evidence="7">Uncharacterized protein</fullName>
    </submittedName>
</protein>
<reference evidence="7" key="1">
    <citation type="journal article" date="2023" name="Mol. Phylogenet. Evol.">
        <title>Genome-scale phylogeny and comparative genomics of the fungal order Sordariales.</title>
        <authorList>
            <person name="Hensen N."/>
            <person name="Bonometti L."/>
            <person name="Westerberg I."/>
            <person name="Brannstrom I.O."/>
            <person name="Guillou S."/>
            <person name="Cros-Aarteil S."/>
            <person name="Calhoun S."/>
            <person name="Haridas S."/>
            <person name="Kuo A."/>
            <person name="Mondo S."/>
            <person name="Pangilinan J."/>
            <person name="Riley R."/>
            <person name="LaButti K."/>
            <person name="Andreopoulos B."/>
            <person name="Lipzen A."/>
            <person name="Chen C."/>
            <person name="Yan M."/>
            <person name="Daum C."/>
            <person name="Ng V."/>
            <person name="Clum A."/>
            <person name="Steindorff A."/>
            <person name="Ohm R.A."/>
            <person name="Martin F."/>
            <person name="Silar P."/>
            <person name="Natvig D.O."/>
            <person name="Lalanne C."/>
            <person name="Gautier V."/>
            <person name="Ament-Velasquez S.L."/>
            <person name="Kruys A."/>
            <person name="Hutchinson M.I."/>
            <person name="Powell A.J."/>
            <person name="Barry K."/>
            <person name="Miller A.N."/>
            <person name="Grigoriev I.V."/>
            <person name="Debuchy R."/>
            <person name="Gladieux P."/>
            <person name="Hiltunen Thoren M."/>
            <person name="Johannesson H."/>
        </authorList>
    </citation>
    <scope>NUCLEOTIDE SEQUENCE</scope>
    <source>
        <strain evidence="7">CBS 955.72</strain>
    </source>
</reference>
<keyword evidence="8" id="KW-1185">Reference proteome</keyword>
<proteinExistence type="predicted"/>
<keyword evidence="1" id="KW-0479">Metal-binding</keyword>
<keyword evidence="6" id="KW-0539">Nucleus</keyword>
<keyword evidence="3" id="KW-0805">Transcription regulation</keyword>